<sequence length="35" mass="4162">MFFYLSFTQEWSISLISGGNYQHCTEINHRSSLTY</sequence>
<dbReference type="KEGG" id="vha:VIBHAR_06548"/>
<reference evidence="1 2" key="1">
    <citation type="submission" date="2007-08" db="EMBL/GenBank/DDBJ databases">
        <authorList>
            <consortium name="The Vibrio harveyi Genome Sequencing Project"/>
            <person name="Bassler B."/>
            <person name="Clifton S.W."/>
            <person name="Fulton L."/>
            <person name="Delehaunty K."/>
            <person name="Fronick C."/>
            <person name="Harrison M."/>
            <person name="Markivic C."/>
            <person name="Fulton R."/>
            <person name="Tin-Wollam A.-M."/>
            <person name="Shah N."/>
            <person name="Pepin K."/>
            <person name="Nash W."/>
            <person name="Thiruvilangam P."/>
            <person name="Bhonagiri V."/>
            <person name="Waters C."/>
            <person name="Tu K.C."/>
            <person name="Irgon J."/>
            <person name="Wilson R.K."/>
        </authorList>
    </citation>
    <scope>NUCLEOTIDE SEQUENCE [LARGE SCALE GENOMIC DNA]</scope>
    <source>
        <strain evidence="2">ATCC BAA-1116 / BB120</strain>
    </source>
</reference>
<dbReference type="EMBL" id="CP000790">
    <property type="protein sequence ID" value="ABU74439.1"/>
    <property type="molecule type" value="Genomic_DNA"/>
</dbReference>
<dbReference type="PATRIC" id="fig|338187.36.peg.5397"/>
<organism evidence="1 2">
    <name type="scientific">Vibrio campbellii (strain ATCC BAA-1116)</name>
    <dbReference type="NCBI Taxonomy" id="2902295"/>
    <lineage>
        <taxon>Bacteria</taxon>
        <taxon>Pseudomonadati</taxon>
        <taxon>Pseudomonadota</taxon>
        <taxon>Gammaproteobacteria</taxon>
        <taxon>Vibrionales</taxon>
        <taxon>Vibrionaceae</taxon>
        <taxon>Vibrio</taxon>
    </lineage>
</organism>
<protein>
    <submittedName>
        <fullName evidence="1">Uncharacterized protein</fullName>
    </submittedName>
</protein>
<dbReference type="AlphaFoldDB" id="A7N4T6"/>
<evidence type="ECO:0000313" key="1">
    <source>
        <dbReference type="EMBL" id="ABU74439.1"/>
    </source>
</evidence>
<dbReference type="Proteomes" id="UP000008152">
    <property type="component" value="Chromosome II"/>
</dbReference>
<accession>A7N4T6</accession>
<evidence type="ECO:0000313" key="2">
    <source>
        <dbReference type="Proteomes" id="UP000008152"/>
    </source>
</evidence>
<name>A7N4T6_VIBC1</name>
<gene>
    <name evidence="1" type="ordered locus">VIBHAR_06548</name>
</gene>
<proteinExistence type="predicted"/>